<dbReference type="AlphaFoldDB" id="A0A101SXI4"/>
<accession>A0A101SXI4</accession>
<keyword evidence="2" id="KW-1185">Reference proteome</keyword>
<gene>
    <name evidence="1" type="ORF">AQJ66_22935</name>
</gene>
<protein>
    <submittedName>
        <fullName evidence="1">Uncharacterized protein</fullName>
    </submittedName>
</protein>
<name>A0A101SXI4_9ACTN</name>
<dbReference type="RefSeq" id="WP_061925516.1">
    <property type="nucleotide sequence ID" value="NZ_JBEYBH010000007.1"/>
</dbReference>
<dbReference type="OrthoDB" id="4021257at2"/>
<evidence type="ECO:0000313" key="2">
    <source>
        <dbReference type="Proteomes" id="UP000053024"/>
    </source>
</evidence>
<comment type="caution">
    <text evidence="1">The sequence shown here is derived from an EMBL/GenBank/DDBJ whole genome shotgun (WGS) entry which is preliminary data.</text>
</comment>
<evidence type="ECO:0000313" key="1">
    <source>
        <dbReference type="EMBL" id="KUN81922.1"/>
    </source>
</evidence>
<dbReference type="EMBL" id="LMWX01000039">
    <property type="protein sequence ID" value="KUN81922.1"/>
    <property type="molecule type" value="Genomic_DNA"/>
</dbReference>
<reference evidence="1 2" key="1">
    <citation type="submission" date="2015-10" db="EMBL/GenBank/DDBJ databases">
        <title>Draft genome sequence of Streptomyces bungoensis DSM 41781, type strain for the species Streptomyces bungoensis.</title>
        <authorList>
            <person name="Ruckert C."/>
            <person name="Winkler A."/>
            <person name="Kalinowski J."/>
            <person name="Kampfer P."/>
            <person name="Glaeser S."/>
        </authorList>
    </citation>
    <scope>NUCLEOTIDE SEQUENCE [LARGE SCALE GENOMIC DNA]</scope>
    <source>
        <strain evidence="1 2">DSM 41781</strain>
    </source>
</reference>
<proteinExistence type="predicted"/>
<dbReference type="STRING" id="285568.AQJ66_22935"/>
<sequence>MTREAADGAAVRARLAQARSRTAAALVLGGPDLGTPPAERPAVGEVFDPDGPAELRALTSTGTFTGGLRRCPGSPTVALLDADGAFVASGSPHGGRDISWERGRFRNNLTVADPGGPLALLDRYPGQRR</sequence>
<organism evidence="1 2">
    <name type="scientific">Streptomyces bungoensis</name>
    <dbReference type="NCBI Taxonomy" id="285568"/>
    <lineage>
        <taxon>Bacteria</taxon>
        <taxon>Bacillati</taxon>
        <taxon>Actinomycetota</taxon>
        <taxon>Actinomycetes</taxon>
        <taxon>Kitasatosporales</taxon>
        <taxon>Streptomycetaceae</taxon>
        <taxon>Streptomyces</taxon>
    </lineage>
</organism>
<dbReference type="Proteomes" id="UP000053024">
    <property type="component" value="Unassembled WGS sequence"/>
</dbReference>